<dbReference type="OrthoDB" id="9804542at2"/>
<keyword evidence="7 13" id="KW-0311">Gluconate utilization</keyword>
<dbReference type="EC" id="1.1.1.44" evidence="4 10"/>
<dbReference type="Gene3D" id="1.20.5.320">
    <property type="entry name" value="6-Phosphogluconate Dehydrogenase, domain 3"/>
    <property type="match status" value="1"/>
</dbReference>
<dbReference type="UniPathway" id="UPA00115">
    <property type="reaction ID" value="UER00410"/>
</dbReference>
<dbReference type="NCBIfam" id="TIGR00873">
    <property type="entry name" value="gnd"/>
    <property type="match status" value="1"/>
</dbReference>
<dbReference type="AlphaFoldDB" id="A0A078KIF3"/>
<evidence type="ECO:0000256" key="11">
    <source>
        <dbReference type="PIRSR" id="PIRSR000109-1"/>
    </source>
</evidence>
<evidence type="ECO:0000256" key="3">
    <source>
        <dbReference type="ARBA" id="ARBA00008419"/>
    </source>
</evidence>
<dbReference type="PANTHER" id="PTHR11811">
    <property type="entry name" value="6-PHOSPHOGLUCONATE DEHYDROGENASE"/>
    <property type="match status" value="1"/>
</dbReference>
<dbReference type="EMBL" id="LM655252">
    <property type="protein sequence ID" value="CDZ16539.1"/>
    <property type="molecule type" value="Genomic_DNA"/>
</dbReference>
<dbReference type="NCBIfam" id="NF006765">
    <property type="entry name" value="PRK09287.1"/>
    <property type="match status" value="1"/>
</dbReference>
<keyword evidence="6 10" id="KW-0560">Oxidoreductase</keyword>
<evidence type="ECO:0000256" key="10">
    <source>
        <dbReference type="PIRNR" id="PIRNR000109"/>
    </source>
</evidence>
<dbReference type="GO" id="GO:0006098">
    <property type="term" value="P:pentose-phosphate shunt"/>
    <property type="evidence" value="ECO:0007669"/>
    <property type="project" value="UniProtKB-UniPathway"/>
</dbReference>
<comment type="similarity">
    <text evidence="3 10 13">Belongs to the 6-phosphogluconate dehydrogenase family.</text>
</comment>
<accession>A0A078KIF3</accession>
<evidence type="ECO:0000256" key="1">
    <source>
        <dbReference type="ARBA" id="ARBA00002526"/>
    </source>
</evidence>
<proteinExistence type="inferred from homology"/>
<keyword evidence="8 10" id="KW-0570">Pentose shunt</keyword>
<comment type="function">
    <text evidence="1 10">Catalyzes the oxidative decarboxylation of 6-phosphogluconate to ribulose 5-phosphate and CO(2), with concomitant reduction of NADP to NADPH.</text>
</comment>
<dbReference type="Pfam" id="PF03446">
    <property type="entry name" value="NAD_binding_2"/>
    <property type="match status" value="1"/>
</dbReference>
<dbReference type="PRINTS" id="PR00076">
    <property type="entry name" value="6PGDHDRGNASE"/>
</dbReference>
<comment type="catalytic activity">
    <reaction evidence="9 10 13">
        <text>6-phospho-D-gluconate + NADP(+) = D-ribulose 5-phosphate + CO2 + NADPH</text>
        <dbReference type="Rhea" id="RHEA:10116"/>
        <dbReference type="ChEBI" id="CHEBI:16526"/>
        <dbReference type="ChEBI" id="CHEBI:57783"/>
        <dbReference type="ChEBI" id="CHEBI:58121"/>
        <dbReference type="ChEBI" id="CHEBI:58349"/>
        <dbReference type="ChEBI" id="CHEBI:58759"/>
        <dbReference type="EC" id="1.1.1.44"/>
    </reaction>
</comment>
<dbReference type="Gene3D" id="1.10.1040.10">
    <property type="entry name" value="N-(1-d-carboxylethyl)-l-norvaline Dehydrogenase, domain 2"/>
    <property type="match status" value="1"/>
</dbReference>
<comment type="subunit">
    <text evidence="10">Homodimer.</text>
</comment>
<feature type="binding site" evidence="12">
    <location>
        <position position="451"/>
    </location>
    <ligand>
        <name>substrate</name>
        <note>ligand shared between dimeric partners</note>
    </ligand>
</feature>
<evidence type="ECO:0000256" key="13">
    <source>
        <dbReference type="RuleBase" id="RU000485"/>
    </source>
</evidence>
<feature type="binding site" description="in other chain" evidence="12">
    <location>
        <position position="287"/>
    </location>
    <ligand>
        <name>substrate</name>
        <note>ligand shared between dimeric partners</note>
    </ligand>
</feature>
<dbReference type="InterPro" id="IPR006183">
    <property type="entry name" value="Pgluconate_DH"/>
</dbReference>
<feature type="domain" description="6-phosphogluconate dehydrogenase C-terminal" evidence="14">
    <location>
        <begin position="178"/>
        <end position="467"/>
    </location>
</feature>
<evidence type="ECO:0000256" key="2">
    <source>
        <dbReference type="ARBA" id="ARBA00004874"/>
    </source>
</evidence>
<gene>
    <name evidence="15" type="primary">gndB</name>
    <name evidence="15" type="ORF">CEM_285</name>
</gene>
<evidence type="ECO:0000256" key="12">
    <source>
        <dbReference type="PIRSR" id="PIRSR000109-2"/>
    </source>
</evidence>
<dbReference type="InterPro" id="IPR006114">
    <property type="entry name" value="6PGDH_C"/>
</dbReference>
<dbReference type="PIRSF" id="PIRSF000109">
    <property type="entry name" value="6PGD"/>
    <property type="match status" value="1"/>
</dbReference>
<dbReference type="GO" id="GO:0004616">
    <property type="term" value="F:phosphogluconate dehydrogenase (decarboxylating) activity"/>
    <property type="evidence" value="ECO:0007669"/>
    <property type="project" value="UniProtKB-EC"/>
</dbReference>
<name>A0A078KIF3_9GAMM</name>
<keyword evidence="10 13" id="KW-0521">NADP</keyword>
<dbReference type="InterPro" id="IPR006113">
    <property type="entry name" value="6PGDH_Gnd/GntZ"/>
</dbReference>
<protein>
    <recommendedName>
        <fullName evidence="5 10">6-phosphogluconate dehydrogenase, decarboxylating</fullName>
        <ecNumber evidence="4 10">1.1.1.44</ecNumber>
    </recommendedName>
</protein>
<dbReference type="PATRIC" id="fig|1495769.3.peg.261"/>
<dbReference type="GO" id="GO:0019521">
    <property type="term" value="P:D-gluconate metabolic process"/>
    <property type="evidence" value="ECO:0007669"/>
    <property type="project" value="UniProtKB-KW"/>
</dbReference>
<evidence type="ECO:0000256" key="7">
    <source>
        <dbReference type="ARBA" id="ARBA00023064"/>
    </source>
</evidence>
<dbReference type="Gene3D" id="3.40.50.720">
    <property type="entry name" value="NAD(P)-binding Rossmann-like Domain"/>
    <property type="match status" value="1"/>
</dbReference>
<evidence type="ECO:0000313" key="15">
    <source>
        <dbReference type="EMBL" id="CDZ16539.1"/>
    </source>
</evidence>
<dbReference type="Pfam" id="PF00393">
    <property type="entry name" value="6PGD"/>
    <property type="match status" value="1"/>
</dbReference>
<sequence length="467" mass="53119">MSITKMGVIGMATMGRNIAINIAKKGYKVYIYNRSKEKTNKIINQNLYKNIIPTYNLKEFIKSLSYPRIILIMIKSGNAIDKIIYELKNYLIIGDIIIDGGNTLYLDTIIREKYIYKIGINFIGAGISGGEEGALKGPSIMPGGNKISYKLISQLFKKVAAKINKNTCIKYIGPNGSGHYVKMVHNGIEYGDMQIIAESYLILKNILNLNNEELATIFKKWNKGDLNSYLIEITYYILRKRDEKTGKYLIDIILDIANQKGTGKWSSKNALDLCIPLPLITQSVFSRYFSYLKNERVNASKFLIAPPKKIIGNKISFIESVRRALYMSKITSYAQCFAQLKFASNKYFWNMNYEEISKIFSAGCIISAKLLKKISEAYNNMPNINNLLMAPYFQKLTSKFQSALREIVAFSVINGIPIPAFSSAINYYDSYRSKFLPANIIQAQRDYFGGHTYKRIDAIGNFHTNWV</sequence>
<dbReference type="SMART" id="SM01350">
    <property type="entry name" value="6PGD"/>
    <property type="match status" value="1"/>
</dbReference>
<feature type="binding site" evidence="12">
    <location>
        <position position="445"/>
    </location>
    <ligand>
        <name>substrate</name>
        <note>ligand shared between dimeric partners</note>
    </ligand>
</feature>
<dbReference type="SUPFAM" id="SSF48179">
    <property type="entry name" value="6-phosphogluconate dehydrogenase C-terminal domain-like"/>
    <property type="match status" value="1"/>
</dbReference>
<dbReference type="STRING" id="1495769.CEM_285"/>
<comment type="pathway">
    <text evidence="2 10 13">Carbohydrate degradation; pentose phosphate pathway; D-ribulose 5-phosphate from D-glucose 6-phosphate (oxidative stage): step 3/3.</text>
</comment>
<feature type="binding site" description="in other chain" evidence="12">
    <location>
        <position position="190"/>
    </location>
    <ligand>
        <name>substrate</name>
        <note>ligand shared between dimeric partners</note>
    </ligand>
</feature>
<organism evidence="15 16">
    <name type="scientific">Candidatus Johnevansia muelleri</name>
    <dbReference type="NCBI Taxonomy" id="1495769"/>
    <lineage>
        <taxon>Bacteria</taxon>
        <taxon>Pseudomonadati</taxon>
        <taxon>Pseudomonadota</taxon>
        <taxon>Gammaproteobacteria</taxon>
        <taxon>Candidatus Johnevansiales</taxon>
        <taxon>Candidatus Johnevansiaceae</taxon>
        <taxon>Candidatus Johnevansia</taxon>
    </lineage>
</organism>
<evidence type="ECO:0000256" key="9">
    <source>
        <dbReference type="ARBA" id="ARBA00048640"/>
    </source>
</evidence>
<dbReference type="InterPro" id="IPR036291">
    <property type="entry name" value="NAD(P)-bd_dom_sf"/>
</dbReference>
<dbReference type="FunFam" id="1.10.1040.10:FF:000002">
    <property type="entry name" value="6-phosphogluconate dehydrogenase, decarboxylating"/>
    <property type="match status" value="1"/>
</dbReference>
<feature type="binding site" description="in other chain" evidence="12">
    <location>
        <position position="102"/>
    </location>
    <ligand>
        <name>substrate</name>
        <note>ligand shared between dimeric partners</note>
    </ligand>
</feature>
<evidence type="ECO:0000256" key="5">
    <source>
        <dbReference type="ARBA" id="ARBA00018193"/>
    </source>
</evidence>
<feature type="binding site" description="in other chain" evidence="12">
    <location>
        <position position="260"/>
    </location>
    <ligand>
        <name>substrate</name>
        <note>ligand shared between dimeric partners</note>
    </ligand>
</feature>
<evidence type="ECO:0000256" key="4">
    <source>
        <dbReference type="ARBA" id="ARBA00013011"/>
    </source>
</evidence>
<dbReference type="InterPro" id="IPR006115">
    <property type="entry name" value="6PGDH_NADP-bd"/>
</dbReference>
<dbReference type="KEGG" id="eme:CEM_285"/>
<feature type="binding site" description="in other chain" evidence="12">
    <location>
        <begin position="185"/>
        <end position="186"/>
    </location>
    <ligand>
        <name>substrate</name>
        <note>ligand shared between dimeric partners</note>
    </ligand>
</feature>
<evidence type="ECO:0000256" key="6">
    <source>
        <dbReference type="ARBA" id="ARBA00023002"/>
    </source>
</evidence>
<keyword evidence="16" id="KW-1185">Reference proteome</keyword>
<reference evidence="16" key="1">
    <citation type="submission" date="2014-07" db="EMBL/GenBank/DDBJ databases">
        <authorList>
            <person name="Santos-Garcia D."/>
        </authorList>
    </citation>
    <scope>NUCLEOTIDE SEQUENCE [LARGE SCALE GENOMIC DNA]</scope>
</reference>
<evidence type="ECO:0000259" key="14">
    <source>
        <dbReference type="SMART" id="SM01350"/>
    </source>
</evidence>
<dbReference type="GO" id="GO:0050661">
    <property type="term" value="F:NADP binding"/>
    <property type="evidence" value="ECO:0007669"/>
    <property type="project" value="InterPro"/>
</dbReference>
<dbReference type="InterPro" id="IPR008927">
    <property type="entry name" value="6-PGluconate_DH-like_C_sf"/>
</dbReference>
<dbReference type="InterPro" id="IPR013328">
    <property type="entry name" value="6PGD_dom2"/>
</dbReference>
<feature type="active site" description="Proton acceptor" evidence="11">
    <location>
        <position position="182"/>
    </location>
</feature>
<evidence type="ECO:0000256" key="8">
    <source>
        <dbReference type="ARBA" id="ARBA00023126"/>
    </source>
</evidence>
<dbReference type="SUPFAM" id="SSF51735">
    <property type="entry name" value="NAD(P)-binding Rossmann-fold domains"/>
    <property type="match status" value="1"/>
</dbReference>
<feature type="active site" description="Proton donor" evidence="11">
    <location>
        <position position="189"/>
    </location>
</feature>
<dbReference type="Proteomes" id="UP000032420">
    <property type="component" value="Chromosome I"/>
</dbReference>
<evidence type="ECO:0000313" key="16">
    <source>
        <dbReference type="Proteomes" id="UP000032420"/>
    </source>
</evidence>
<dbReference type="FunFam" id="1.20.5.320:FF:000001">
    <property type="entry name" value="6-phosphogluconate dehydrogenase, decarboxylating"/>
    <property type="match status" value="1"/>
</dbReference>
<feature type="binding site" description="in other chain" evidence="12">
    <location>
        <begin position="128"/>
        <end position="130"/>
    </location>
    <ligand>
        <name>substrate</name>
        <note>ligand shared between dimeric partners</note>
    </ligand>
</feature>
<dbReference type="HOGENOM" id="CLU_024540_4_2_6"/>